<dbReference type="PANTHER" id="PTHR46910:SF38">
    <property type="entry name" value="ZN(2)-C6 FUNGAL-TYPE DOMAIN-CONTAINING PROTEIN"/>
    <property type="match status" value="1"/>
</dbReference>
<dbReference type="SUPFAM" id="SSF57701">
    <property type="entry name" value="Zn2/Cys6 DNA-binding domain"/>
    <property type="match status" value="1"/>
</dbReference>
<sequence length="827" mass="92322">MSSNDEDYTHESGRGTKRRLQRACDVCRRKKTGCDGSPGEKCSTCIDANLDCTYVEGPVKRPPPKSYRELEARLEDSERLVQQLRAELANAHFSNSSSNSNTPSPNSSHSPPRSDRAAEDVQQRPDVPTAALILVRSTLDNLTRPPIAPDPVDLLDLEVANKFDRLQLGGRDRYFFGKSSNGTLIKAALDLNSGPDAFRSESNRHIPKRARYIGPGEQNSPWTCLRPPYWTWKPLEKNIHPMYPYTFRFPSDTLLSTLIDLYFTRQNMYLPLLHRPTFERGIAEGLHLRDDGFAGTVLLVCAVGSRWSTDPGSTSDGLECGWEWFNQVPLAGNRLLGPTTLSELQHYCLGALFLKASTMPHAWWTLTGVGLRLAQDIGVHRSKARIEVPSVERELFKRAFWVLVYLDRLSSCILGRLSSINHDEFDVEPPIECDDEFWEHPTRPFQQPAGVPSRITFFNTLMRLNNILSLILKMLYSLHKMNTLCGFDAAFQQQAITEIDSALNRWRDLVPEHLRWDPTRADPVFFDQSVALHCAFYHLQIHVHRPFIPMVRKCSPSSLPSLAVCTSAARACANMVDIQRRRMGDVPCTLNLNPIFTSGLVLMLNVLSGKRTGLLPDLKREIANVHKCMEAIRTFESRWQMGGVLWDVLNELAHVGQLQLPMPSAGTPSGFEPDSRVQRHGMNNGGNEQPATSTHNIFTGSYGLPQTLDPPMPMDPSQFHFQFHGPLVPPTVSGGVPGMPSEPSAFTPVAAPPFQSQSEDIFDPAQASRELESMINAIDSDPVWGNAPMGMEMDDWGMYFSNFSEMAGQGQGSQGEGWASGTTGYQA</sequence>
<dbReference type="InterPro" id="IPR036864">
    <property type="entry name" value="Zn2-C6_fun-type_DNA-bd_sf"/>
</dbReference>
<dbReference type="SMART" id="SM00906">
    <property type="entry name" value="Fungal_trans"/>
    <property type="match status" value="1"/>
</dbReference>
<reference evidence="5" key="1">
    <citation type="submission" date="2020-05" db="EMBL/GenBank/DDBJ databases">
        <title>Mycena genomes resolve the evolution of fungal bioluminescence.</title>
        <authorList>
            <person name="Tsai I.J."/>
        </authorList>
    </citation>
    <scope>NUCLEOTIDE SEQUENCE</scope>
    <source>
        <strain evidence="5">CCC161011</strain>
    </source>
</reference>
<evidence type="ECO:0000259" key="4">
    <source>
        <dbReference type="PROSITE" id="PS50048"/>
    </source>
</evidence>
<gene>
    <name evidence="5" type="ORF">MVEN_00168900</name>
</gene>
<feature type="compositionally biased region" description="Basic and acidic residues" evidence="3">
    <location>
        <begin position="112"/>
        <end position="123"/>
    </location>
</feature>
<evidence type="ECO:0000256" key="2">
    <source>
        <dbReference type="ARBA" id="ARBA00023242"/>
    </source>
</evidence>
<feature type="region of interest" description="Disordered" evidence="3">
    <location>
        <begin position="807"/>
        <end position="827"/>
    </location>
</feature>
<comment type="caution">
    <text evidence="5">The sequence shown here is derived from an EMBL/GenBank/DDBJ whole genome shotgun (WGS) entry which is preliminary data.</text>
</comment>
<dbReference type="SMART" id="SM00066">
    <property type="entry name" value="GAL4"/>
    <property type="match status" value="1"/>
</dbReference>
<dbReference type="InterPro" id="IPR007219">
    <property type="entry name" value="XnlR_reg_dom"/>
</dbReference>
<dbReference type="GO" id="GO:0008270">
    <property type="term" value="F:zinc ion binding"/>
    <property type="evidence" value="ECO:0007669"/>
    <property type="project" value="InterPro"/>
</dbReference>
<organism evidence="5 6">
    <name type="scientific">Mycena venus</name>
    <dbReference type="NCBI Taxonomy" id="2733690"/>
    <lineage>
        <taxon>Eukaryota</taxon>
        <taxon>Fungi</taxon>
        <taxon>Dikarya</taxon>
        <taxon>Basidiomycota</taxon>
        <taxon>Agaricomycotina</taxon>
        <taxon>Agaricomycetes</taxon>
        <taxon>Agaricomycetidae</taxon>
        <taxon>Agaricales</taxon>
        <taxon>Marasmiineae</taxon>
        <taxon>Mycenaceae</taxon>
        <taxon>Mycena</taxon>
    </lineage>
</organism>
<name>A0A8H7DDT3_9AGAR</name>
<evidence type="ECO:0000256" key="1">
    <source>
        <dbReference type="ARBA" id="ARBA00022723"/>
    </source>
</evidence>
<dbReference type="CDD" id="cd12148">
    <property type="entry name" value="fungal_TF_MHR"/>
    <property type="match status" value="1"/>
</dbReference>
<dbReference type="InterPro" id="IPR001138">
    <property type="entry name" value="Zn2Cys6_DnaBD"/>
</dbReference>
<dbReference type="Pfam" id="PF00172">
    <property type="entry name" value="Zn_clus"/>
    <property type="match status" value="1"/>
</dbReference>
<feature type="compositionally biased region" description="Low complexity" evidence="3">
    <location>
        <begin position="94"/>
        <end position="111"/>
    </location>
</feature>
<dbReference type="PROSITE" id="PS00463">
    <property type="entry name" value="ZN2_CY6_FUNGAL_1"/>
    <property type="match status" value="1"/>
</dbReference>
<evidence type="ECO:0000256" key="3">
    <source>
        <dbReference type="SAM" id="MobiDB-lite"/>
    </source>
</evidence>
<dbReference type="Gene3D" id="4.10.240.10">
    <property type="entry name" value="Zn(2)-C6 fungal-type DNA-binding domain"/>
    <property type="match status" value="1"/>
</dbReference>
<dbReference type="PROSITE" id="PS50048">
    <property type="entry name" value="ZN2_CY6_FUNGAL_2"/>
    <property type="match status" value="1"/>
</dbReference>
<keyword evidence="6" id="KW-1185">Reference proteome</keyword>
<keyword evidence="2" id="KW-0539">Nucleus</keyword>
<evidence type="ECO:0000313" key="6">
    <source>
        <dbReference type="Proteomes" id="UP000620124"/>
    </source>
</evidence>
<dbReference type="GO" id="GO:0006351">
    <property type="term" value="P:DNA-templated transcription"/>
    <property type="evidence" value="ECO:0007669"/>
    <property type="project" value="InterPro"/>
</dbReference>
<dbReference type="AlphaFoldDB" id="A0A8H7DDT3"/>
<dbReference type="PANTHER" id="PTHR46910">
    <property type="entry name" value="TRANSCRIPTION FACTOR PDR1"/>
    <property type="match status" value="1"/>
</dbReference>
<feature type="region of interest" description="Disordered" evidence="3">
    <location>
        <begin position="92"/>
        <end position="126"/>
    </location>
</feature>
<keyword evidence="1" id="KW-0479">Metal-binding</keyword>
<dbReference type="Proteomes" id="UP000620124">
    <property type="component" value="Unassembled WGS sequence"/>
</dbReference>
<feature type="region of interest" description="Disordered" evidence="3">
    <location>
        <begin position="1"/>
        <end position="22"/>
    </location>
</feature>
<dbReference type="OrthoDB" id="4456959at2759"/>
<dbReference type="Pfam" id="PF04082">
    <property type="entry name" value="Fungal_trans"/>
    <property type="match status" value="1"/>
</dbReference>
<dbReference type="GO" id="GO:0000981">
    <property type="term" value="F:DNA-binding transcription factor activity, RNA polymerase II-specific"/>
    <property type="evidence" value="ECO:0007669"/>
    <property type="project" value="InterPro"/>
</dbReference>
<accession>A0A8H7DDT3</accession>
<feature type="domain" description="Zn(2)-C6 fungal-type" evidence="4">
    <location>
        <begin position="23"/>
        <end position="54"/>
    </location>
</feature>
<dbReference type="GO" id="GO:0003677">
    <property type="term" value="F:DNA binding"/>
    <property type="evidence" value="ECO:0007669"/>
    <property type="project" value="InterPro"/>
</dbReference>
<dbReference type="EMBL" id="JACAZI010000002">
    <property type="protein sequence ID" value="KAF7368458.1"/>
    <property type="molecule type" value="Genomic_DNA"/>
</dbReference>
<dbReference type="CDD" id="cd00067">
    <property type="entry name" value="GAL4"/>
    <property type="match status" value="1"/>
</dbReference>
<protein>
    <submittedName>
        <fullName evidence="5">Zn(2)-C6 fungal-type domain-containing protein</fullName>
    </submittedName>
</protein>
<evidence type="ECO:0000313" key="5">
    <source>
        <dbReference type="EMBL" id="KAF7368458.1"/>
    </source>
</evidence>
<proteinExistence type="predicted"/>
<dbReference type="InterPro" id="IPR050987">
    <property type="entry name" value="AtrR-like"/>
</dbReference>